<proteinExistence type="predicted"/>
<protein>
    <submittedName>
        <fullName evidence="2">Uncharacterized protein</fullName>
    </submittedName>
</protein>
<reference evidence="2 3" key="1">
    <citation type="journal article" date="2023" name="Sci. Data">
        <title>Genome assembly of the Korean intertidal mud-creeper Batillaria attramentaria.</title>
        <authorList>
            <person name="Patra A.K."/>
            <person name="Ho P.T."/>
            <person name="Jun S."/>
            <person name="Lee S.J."/>
            <person name="Kim Y."/>
            <person name="Won Y.J."/>
        </authorList>
    </citation>
    <scope>NUCLEOTIDE SEQUENCE [LARGE SCALE GENOMIC DNA]</scope>
    <source>
        <strain evidence="2">Wonlab-2016</strain>
    </source>
</reference>
<evidence type="ECO:0000313" key="2">
    <source>
        <dbReference type="EMBL" id="KAK7490120.1"/>
    </source>
</evidence>
<gene>
    <name evidence="2" type="ORF">BaRGS_00018642</name>
</gene>
<evidence type="ECO:0000313" key="3">
    <source>
        <dbReference type="Proteomes" id="UP001519460"/>
    </source>
</evidence>
<feature type="region of interest" description="Disordered" evidence="1">
    <location>
        <begin position="77"/>
        <end position="119"/>
    </location>
</feature>
<feature type="compositionally biased region" description="Polar residues" evidence="1">
    <location>
        <begin position="77"/>
        <end position="86"/>
    </location>
</feature>
<name>A0ABD0KTG1_9CAEN</name>
<sequence length="119" mass="13216">MEGKAVQAFLLLIRTKSLPLPLSLFIYEGSPLTPLRQSTLYTEPDIMSASSGQRPANYEPLNVARTESACTHYMYTHLTNTGQPHQQHGVINDRSTDTADDQESPEDDVTEYTESLSSP</sequence>
<feature type="compositionally biased region" description="Acidic residues" evidence="1">
    <location>
        <begin position="98"/>
        <end position="111"/>
    </location>
</feature>
<dbReference type="AlphaFoldDB" id="A0ABD0KTG1"/>
<dbReference type="Proteomes" id="UP001519460">
    <property type="component" value="Unassembled WGS sequence"/>
</dbReference>
<keyword evidence="3" id="KW-1185">Reference proteome</keyword>
<accession>A0ABD0KTG1</accession>
<dbReference type="EMBL" id="JACVVK020000130">
    <property type="protein sequence ID" value="KAK7490120.1"/>
    <property type="molecule type" value="Genomic_DNA"/>
</dbReference>
<comment type="caution">
    <text evidence="2">The sequence shown here is derived from an EMBL/GenBank/DDBJ whole genome shotgun (WGS) entry which is preliminary data.</text>
</comment>
<evidence type="ECO:0000256" key="1">
    <source>
        <dbReference type="SAM" id="MobiDB-lite"/>
    </source>
</evidence>
<organism evidence="2 3">
    <name type="scientific">Batillaria attramentaria</name>
    <dbReference type="NCBI Taxonomy" id="370345"/>
    <lineage>
        <taxon>Eukaryota</taxon>
        <taxon>Metazoa</taxon>
        <taxon>Spiralia</taxon>
        <taxon>Lophotrochozoa</taxon>
        <taxon>Mollusca</taxon>
        <taxon>Gastropoda</taxon>
        <taxon>Caenogastropoda</taxon>
        <taxon>Sorbeoconcha</taxon>
        <taxon>Cerithioidea</taxon>
        <taxon>Batillariidae</taxon>
        <taxon>Batillaria</taxon>
    </lineage>
</organism>